<dbReference type="InterPro" id="IPR006026">
    <property type="entry name" value="Peptidase_Metallo"/>
</dbReference>
<feature type="domain" description="Peptidase metallopeptidase" evidence="13">
    <location>
        <begin position="27"/>
        <end position="203"/>
    </location>
</feature>
<evidence type="ECO:0000256" key="5">
    <source>
        <dbReference type="ARBA" id="ARBA00012422"/>
    </source>
</evidence>
<dbReference type="Gene3D" id="3.40.390.10">
    <property type="entry name" value="Collagenase (Catalytic Domain)"/>
    <property type="match status" value="1"/>
</dbReference>
<dbReference type="GO" id="GO:0005615">
    <property type="term" value="C:extracellular space"/>
    <property type="evidence" value="ECO:0007669"/>
    <property type="project" value="InterPro"/>
</dbReference>
<dbReference type="PROSITE" id="PS00330">
    <property type="entry name" value="HEMOLYSIN_CALCIUM"/>
    <property type="match status" value="1"/>
</dbReference>
<comment type="caution">
    <text evidence="14">The sequence shown here is derived from an EMBL/GenBank/DDBJ whole genome shotgun (WGS) entry which is preliminary data.</text>
</comment>
<dbReference type="EMBL" id="CPZF01000011">
    <property type="protein sequence ID" value="CNG31968.1"/>
    <property type="molecule type" value="Genomic_DNA"/>
</dbReference>
<dbReference type="GO" id="GO:0031012">
    <property type="term" value="C:extracellular matrix"/>
    <property type="evidence" value="ECO:0007669"/>
    <property type="project" value="InterPro"/>
</dbReference>
<comment type="cofactor">
    <cofactor evidence="2">
        <name>Ca(2+)</name>
        <dbReference type="ChEBI" id="CHEBI:29108"/>
    </cofactor>
</comment>
<dbReference type="GO" id="GO:0004222">
    <property type="term" value="F:metalloendopeptidase activity"/>
    <property type="evidence" value="ECO:0007669"/>
    <property type="project" value="InterPro"/>
</dbReference>
<reference evidence="14 15" key="1">
    <citation type="submission" date="2015-03" db="EMBL/GenBank/DDBJ databases">
        <authorList>
            <consortium name="Pathogen Informatics"/>
            <person name="Murphy D."/>
        </authorList>
    </citation>
    <scope>NUCLEOTIDE SEQUENCE [LARGE SCALE GENOMIC DNA]</scope>
    <source>
        <strain evidence="14 15">IP27818</strain>
    </source>
</reference>
<dbReference type="PRINTS" id="PR00313">
    <property type="entry name" value="CABNDNGRPT"/>
</dbReference>
<dbReference type="Pfam" id="PF00353">
    <property type="entry name" value="HemolysinCabind"/>
    <property type="match status" value="1"/>
</dbReference>
<evidence type="ECO:0000256" key="9">
    <source>
        <dbReference type="ARBA" id="ARBA00022737"/>
    </source>
</evidence>
<dbReference type="Gene3D" id="2.150.10.10">
    <property type="entry name" value="Serralysin-like metalloprotease, C-terminal"/>
    <property type="match status" value="1"/>
</dbReference>
<keyword evidence="11" id="KW-0862">Zinc</keyword>
<protein>
    <recommendedName>
        <fullName evidence="5">serralysin</fullName>
        <ecNumber evidence="5">3.4.24.40</ecNumber>
    </recommendedName>
</protein>
<comment type="subcellular location">
    <subcellularLocation>
        <location evidence="3">Secreted</location>
    </subcellularLocation>
</comment>
<keyword evidence="8" id="KW-0479">Metal-binding</keyword>
<dbReference type="Proteomes" id="UP000041356">
    <property type="component" value="Unassembled WGS sequence"/>
</dbReference>
<sequence>MEEIRNVIDNRLRNIKHATIPYNEKWKIKKGDNIPVVTYSFTQSIPRGYYSYELNHKHPISSLNQLQIDQAKTAFKNIADVANIRFIEVNDTKANIPIINAYPESPMNISGYAFSPNSGNLSPICINADHSENLTPTYLNRGGYVIVHEILHAVGLKHTDGLSHRESVMLPFTKSYTNKNHDEYYASTPQLYDIAALQYLYGANMRTRTGNTTYGFNSNSGRKHFSAYNSSVPLIFCVWDAGGIDTFDFSEYTQNQMINLNQGSFSNVGGLTGNISIAFNVTIENTIGGKGNDILIGNQENNTLKGGSGDDQLDGGPGADHLWGGEGRDIFRYSDINDSTLNTADTIYDFESGQDKIDLSSLANGNIILTDEFRSTNHHRGRTEVAQFYGETSNLTYLMINFDHTEQTEMVIKLAGKHQLTAHDFICAPLLTA</sequence>
<evidence type="ECO:0000256" key="1">
    <source>
        <dbReference type="ARBA" id="ARBA00001609"/>
    </source>
</evidence>
<accession>A0A9P1PYL8</accession>
<dbReference type="SUPFAM" id="SSF55486">
    <property type="entry name" value="Metalloproteases ('zincins'), catalytic domain"/>
    <property type="match status" value="1"/>
</dbReference>
<evidence type="ECO:0000256" key="12">
    <source>
        <dbReference type="ARBA" id="ARBA00022837"/>
    </source>
</evidence>
<evidence type="ECO:0000313" key="14">
    <source>
        <dbReference type="EMBL" id="CNG31968.1"/>
    </source>
</evidence>
<dbReference type="InterPro" id="IPR011049">
    <property type="entry name" value="Serralysin-like_metalloprot_C"/>
</dbReference>
<dbReference type="InterPro" id="IPR001818">
    <property type="entry name" value="Pept_M10_metallopeptidase"/>
</dbReference>
<proteinExistence type="inferred from homology"/>
<evidence type="ECO:0000256" key="11">
    <source>
        <dbReference type="ARBA" id="ARBA00022833"/>
    </source>
</evidence>
<comment type="catalytic activity">
    <reaction evidence="1">
        <text>Preferential cleavage of bonds with hydrophobic residues in P1'.</text>
        <dbReference type="EC" id="3.4.24.40"/>
    </reaction>
</comment>
<dbReference type="GO" id="GO:0006508">
    <property type="term" value="P:proteolysis"/>
    <property type="evidence" value="ECO:0007669"/>
    <property type="project" value="UniProtKB-KW"/>
</dbReference>
<dbReference type="GO" id="GO:0008270">
    <property type="term" value="F:zinc ion binding"/>
    <property type="evidence" value="ECO:0007669"/>
    <property type="project" value="InterPro"/>
</dbReference>
<evidence type="ECO:0000313" key="15">
    <source>
        <dbReference type="Proteomes" id="UP000041356"/>
    </source>
</evidence>
<dbReference type="InterPro" id="IPR018511">
    <property type="entry name" value="Hemolysin-typ_Ca-bd_CS"/>
</dbReference>
<dbReference type="AlphaFoldDB" id="A0A9P1PYL8"/>
<dbReference type="SMART" id="SM00235">
    <property type="entry name" value="ZnMc"/>
    <property type="match status" value="1"/>
</dbReference>
<evidence type="ECO:0000256" key="7">
    <source>
        <dbReference type="ARBA" id="ARBA00022670"/>
    </source>
</evidence>
<dbReference type="InterPro" id="IPR024079">
    <property type="entry name" value="MetalloPept_cat_dom_sf"/>
</dbReference>
<keyword evidence="7" id="KW-0645">Protease</keyword>
<evidence type="ECO:0000256" key="8">
    <source>
        <dbReference type="ARBA" id="ARBA00022723"/>
    </source>
</evidence>
<dbReference type="GO" id="GO:0005509">
    <property type="term" value="F:calcium ion binding"/>
    <property type="evidence" value="ECO:0007669"/>
    <property type="project" value="InterPro"/>
</dbReference>
<evidence type="ECO:0000256" key="2">
    <source>
        <dbReference type="ARBA" id="ARBA00001913"/>
    </source>
</evidence>
<evidence type="ECO:0000259" key="13">
    <source>
        <dbReference type="SMART" id="SM00235"/>
    </source>
</evidence>
<evidence type="ECO:0000256" key="6">
    <source>
        <dbReference type="ARBA" id="ARBA00022525"/>
    </source>
</evidence>
<dbReference type="RefSeq" id="WP_050132043.1">
    <property type="nucleotide sequence ID" value="NZ_CP107099.1"/>
</dbReference>
<dbReference type="InterPro" id="IPR013858">
    <property type="entry name" value="Peptidase_M10B_C"/>
</dbReference>
<dbReference type="EC" id="3.4.24.40" evidence="5"/>
<dbReference type="Pfam" id="PF08548">
    <property type="entry name" value="Peptidase_M10_C"/>
    <property type="match status" value="1"/>
</dbReference>
<dbReference type="Pfam" id="PF00413">
    <property type="entry name" value="Peptidase_M10"/>
    <property type="match status" value="1"/>
</dbReference>
<evidence type="ECO:0000256" key="10">
    <source>
        <dbReference type="ARBA" id="ARBA00022801"/>
    </source>
</evidence>
<dbReference type="InterPro" id="IPR001343">
    <property type="entry name" value="Hemolysn_Ca-bd"/>
</dbReference>
<keyword evidence="9" id="KW-0677">Repeat</keyword>
<evidence type="ECO:0000256" key="3">
    <source>
        <dbReference type="ARBA" id="ARBA00004613"/>
    </source>
</evidence>
<comment type="similarity">
    <text evidence="4">Belongs to the peptidase M10B family.</text>
</comment>
<name>A0A9P1PYL8_YEREN</name>
<keyword evidence="6" id="KW-0964">Secreted</keyword>
<keyword evidence="10 14" id="KW-0378">Hydrolase</keyword>
<evidence type="ECO:0000256" key="4">
    <source>
        <dbReference type="ARBA" id="ARBA00009490"/>
    </source>
</evidence>
<organism evidence="14 15">
    <name type="scientific">Yersinia enterocolitica</name>
    <dbReference type="NCBI Taxonomy" id="630"/>
    <lineage>
        <taxon>Bacteria</taxon>
        <taxon>Pseudomonadati</taxon>
        <taxon>Pseudomonadota</taxon>
        <taxon>Gammaproteobacteria</taxon>
        <taxon>Enterobacterales</taxon>
        <taxon>Yersiniaceae</taxon>
        <taxon>Yersinia</taxon>
    </lineage>
</organism>
<keyword evidence="12" id="KW-0106">Calcium</keyword>
<dbReference type="SUPFAM" id="SSF51120">
    <property type="entry name" value="beta-Roll"/>
    <property type="match status" value="1"/>
</dbReference>
<gene>
    <name evidence="14" type="primary">prtC</name>
    <name evidence="14" type="ORF">ERS137939_03781</name>
</gene>